<keyword evidence="2" id="KW-1185">Reference proteome</keyword>
<gene>
    <name evidence="1" type="ORF">CLV56_1215</name>
</gene>
<name>A0A2M9BGB1_9ACTN</name>
<protein>
    <submittedName>
        <fullName evidence="1">Uncharacterized protein</fullName>
    </submittedName>
</protein>
<dbReference type="AlphaFoldDB" id="A0A2M9BGB1"/>
<evidence type="ECO:0000313" key="2">
    <source>
        <dbReference type="Proteomes" id="UP000230842"/>
    </source>
</evidence>
<reference evidence="1 2" key="1">
    <citation type="submission" date="2017-11" db="EMBL/GenBank/DDBJ databases">
        <title>Genomic Encyclopedia of Archaeal and Bacterial Type Strains, Phase II (KMG-II): From Individual Species to Whole Genera.</title>
        <authorList>
            <person name="Goeker M."/>
        </authorList>
    </citation>
    <scope>NUCLEOTIDE SEQUENCE [LARGE SCALE GENOMIC DNA]</scope>
    <source>
        <strain evidence="1 2">DSM 27763</strain>
    </source>
</reference>
<dbReference type="RefSeq" id="WP_211287989.1">
    <property type="nucleotide sequence ID" value="NZ_PGEZ01000001.1"/>
</dbReference>
<organism evidence="1 2">
    <name type="scientific">Mumia flava</name>
    <dbReference type="NCBI Taxonomy" id="1348852"/>
    <lineage>
        <taxon>Bacteria</taxon>
        <taxon>Bacillati</taxon>
        <taxon>Actinomycetota</taxon>
        <taxon>Actinomycetes</taxon>
        <taxon>Propionibacteriales</taxon>
        <taxon>Nocardioidaceae</taxon>
        <taxon>Mumia</taxon>
    </lineage>
</organism>
<evidence type="ECO:0000313" key="1">
    <source>
        <dbReference type="EMBL" id="PJJ56996.1"/>
    </source>
</evidence>
<accession>A0A2M9BGB1</accession>
<proteinExistence type="predicted"/>
<comment type="caution">
    <text evidence="1">The sequence shown here is derived from an EMBL/GenBank/DDBJ whole genome shotgun (WGS) entry which is preliminary data.</text>
</comment>
<dbReference type="Proteomes" id="UP000230842">
    <property type="component" value="Unassembled WGS sequence"/>
</dbReference>
<dbReference type="EMBL" id="PGEZ01000001">
    <property type="protein sequence ID" value="PJJ56996.1"/>
    <property type="molecule type" value="Genomic_DNA"/>
</dbReference>
<sequence>MTEYLLEARARVLHDLEARRMADASAVSALEDSLSQRGWWVSQWPDGAPFVVGLVAQDVQDALLDAGGRWPTCDSCPQSAEHTLGIEPELGEDPHWVCSESGMTVGPLGALSPDGTRHG</sequence>